<evidence type="ECO:0000313" key="3">
    <source>
        <dbReference type="Proteomes" id="UP000829685"/>
    </source>
</evidence>
<dbReference type="AlphaFoldDB" id="A0A9P9WJ44"/>
<dbReference type="Gene3D" id="3.30.429.10">
    <property type="entry name" value="Macrophage Migration Inhibitory Factor"/>
    <property type="match status" value="1"/>
</dbReference>
<reference evidence="2" key="1">
    <citation type="submission" date="2021-03" db="EMBL/GenBank/DDBJ databases">
        <title>Revisited historic fungal species revealed as producer of novel bioactive compounds through whole genome sequencing and comparative genomics.</title>
        <authorList>
            <person name="Vignolle G.A."/>
            <person name="Hochenegger N."/>
            <person name="Mach R.L."/>
            <person name="Mach-Aigner A.R."/>
            <person name="Javad Rahimi M."/>
            <person name="Salim K.A."/>
            <person name="Chan C.M."/>
            <person name="Lim L.B.L."/>
            <person name="Cai F."/>
            <person name="Druzhinina I.S."/>
            <person name="U'Ren J.M."/>
            <person name="Derntl C."/>
        </authorList>
    </citation>
    <scope>NUCLEOTIDE SEQUENCE</scope>
    <source>
        <strain evidence="2">TUCIM 5799</strain>
    </source>
</reference>
<dbReference type="SUPFAM" id="SSF55331">
    <property type="entry name" value="Tautomerase/MIF"/>
    <property type="match status" value="1"/>
</dbReference>
<dbReference type="InterPro" id="IPR028116">
    <property type="entry name" value="Cis-CaaD-like"/>
</dbReference>
<dbReference type="InterPro" id="IPR014347">
    <property type="entry name" value="Tautomerase/MIF_sf"/>
</dbReference>
<accession>A0A9P9WJ44</accession>
<dbReference type="Proteomes" id="UP000829685">
    <property type="component" value="Unassembled WGS sequence"/>
</dbReference>
<feature type="domain" description="Tautomerase cis-CaaD-like" evidence="1">
    <location>
        <begin position="1"/>
        <end position="143"/>
    </location>
</feature>
<evidence type="ECO:0000259" key="1">
    <source>
        <dbReference type="Pfam" id="PF14832"/>
    </source>
</evidence>
<organism evidence="2 3">
    <name type="scientific">Neoarthrinium moseri</name>
    <dbReference type="NCBI Taxonomy" id="1658444"/>
    <lineage>
        <taxon>Eukaryota</taxon>
        <taxon>Fungi</taxon>
        <taxon>Dikarya</taxon>
        <taxon>Ascomycota</taxon>
        <taxon>Pezizomycotina</taxon>
        <taxon>Sordariomycetes</taxon>
        <taxon>Xylariomycetidae</taxon>
        <taxon>Amphisphaeriales</taxon>
        <taxon>Apiosporaceae</taxon>
        <taxon>Neoarthrinium</taxon>
    </lineage>
</organism>
<evidence type="ECO:0000313" key="2">
    <source>
        <dbReference type="EMBL" id="KAI1865731.1"/>
    </source>
</evidence>
<name>A0A9P9WJ44_9PEZI</name>
<dbReference type="EMBL" id="JAFIMR010000021">
    <property type="protein sequence ID" value="KAI1865731.1"/>
    <property type="molecule type" value="Genomic_DNA"/>
</dbReference>
<keyword evidence="3" id="KW-1185">Reference proteome</keyword>
<sequence>MPLYEVEHIAPLTRSQKDELAAAITDIHSKKFTTPRLFVNIKFTDAWKQDTYVAGNARPNNRIRAQVRRGPTRTQDDFNALAADLVAAWARIVHPLHRDTSRPPLEPELELRGVWITGEIISSWETGFFVPPAGKDVEWARENMAAFKKRAADGEQEFKDLVRELESRPEFQV</sequence>
<gene>
    <name evidence="2" type="ORF">JX265_008054</name>
</gene>
<comment type="caution">
    <text evidence="2">The sequence shown here is derived from an EMBL/GenBank/DDBJ whole genome shotgun (WGS) entry which is preliminary data.</text>
</comment>
<dbReference type="Pfam" id="PF14832">
    <property type="entry name" value="Tautomerase_3"/>
    <property type="match status" value="1"/>
</dbReference>
<proteinExistence type="predicted"/>
<protein>
    <recommendedName>
        <fullName evidence="1">Tautomerase cis-CaaD-like domain-containing protein</fullName>
    </recommendedName>
</protein>